<evidence type="ECO:0000256" key="7">
    <source>
        <dbReference type="ARBA" id="ARBA00023004"/>
    </source>
</evidence>
<dbReference type="PANTHER" id="PTHR31235">
    <property type="entry name" value="PEROXIDASE 25-RELATED"/>
    <property type="match status" value="1"/>
</dbReference>
<dbReference type="AlphaFoldDB" id="A0A9Q0H418"/>
<evidence type="ECO:0000313" key="14">
    <source>
        <dbReference type="EMBL" id="KAJ4958241.1"/>
    </source>
</evidence>
<name>A0A9Q0H418_9MAGN</name>
<accession>A0A9Q0H418</accession>
<keyword evidence="9" id="KW-0106">Calcium</keyword>
<evidence type="ECO:0000256" key="12">
    <source>
        <dbReference type="RuleBase" id="RU004241"/>
    </source>
</evidence>
<comment type="similarity">
    <text evidence="12">Belongs to the peroxidase family.</text>
</comment>
<feature type="binding site" evidence="9">
    <location>
        <position position="130"/>
    </location>
    <ligand>
        <name>Ca(2+)</name>
        <dbReference type="ChEBI" id="CHEBI:29108"/>
        <label>1</label>
    </ligand>
</feature>
<feature type="binding site" evidence="9">
    <location>
        <position position="121"/>
    </location>
    <ligand>
        <name>Ca(2+)</name>
        <dbReference type="ChEBI" id="CHEBI:29108"/>
        <label>1</label>
    </ligand>
</feature>
<dbReference type="PROSITE" id="PS50873">
    <property type="entry name" value="PEROXIDASE_4"/>
    <property type="match status" value="1"/>
</dbReference>
<feature type="binding site" evidence="9">
    <location>
        <position position="86"/>
    </location>
    <ligand>
        <name>Ca(2+)</name>
        <dbReference type="ChEBI" id="CHEBI:29108"/>
        <label>1</label>
    </ligand>
</feature>
<keyword evidence="4" id="KW-0349">Heme</keyword>
<keyword evidence="5 9" id="KW-0479">Metal-binding</keyword>
<keyword evidence="15" id="KW-1185">Reference proteome</keyword>
<evidence type="ECO:0000256" key="4">
    <source>
        <dbReference type="ARBA" id="ARBA00022617"/>
    </source>
</evidence>
<keyword evidence="11" id="KW-1015">Disulfide bond</keyword>
<comment type="catalytic activity">
    <reaction evidence="1">
        <text>2 a phenolic donor + H2O2 = 2 a phenolic radical donor + 2 H2O</text>
        <dbReference type="Rhea" id="RHEA:56136"/>
        <dbReference type="ChEBI" id="CHEBI:15377"/>
        <dbReference type="ChEBI" id="CHEBI:16240"/>
        <dbReference type="ChEBI" id="CHEBI:139520"/>
        <dbReference type="ChEBI" id="CHEBI:139521"/>
        <dbReference type="EC" id="1.11.1.7"/>
    </reaction>
</comment>
<evidence type="ECO:0000313" key="15">
    <source>
        <dbReference type="Proteomes" id="UP001141806"/>
    </source>
</evidence>
<comment type="caution">
    <text evidence="14">The sequence shown here is derived from an EMBL/GenBank/DDBJ whole genome shotgun (WGS) entry which is preliminary data.</text>
</comment>
<evidence type="ECO:0000256" key="8">
    <source>
        <dbReference type="PIRSR" id="PIRSR600823-1"/>
    </source>
</evidence>
<evidence type="ECO:0000256" key="11">
    <source>
        <dbReference type="PIRSR" id="PIRSR600823-5"/>
    </source>
</evidence>
<keyword evidence="6" id="KW-0560">Oxidoreductase</keyword>
<proteinExistence type="inferred from homology"/>
<feature type="binding site" evidence="9">
    <location>
        <position position="117"/>
    </location>
    <ligand>
        <name>Ca(2+)</name>
        <dbReference type="ChEBI" id="CHEBI:29108"/>
        <label>1</label>
    </ligand>
</feature>
<evidence type="ECO:0000256" key="6">
    <source>
        <dbReference type="ARBA" id="ARBA00023002"/>
    </source>
</evidence>
<dbReference type="PROSITE" id="PS00436">
    <property type="entry name" value="PEROXIDASE_2"/>
    <property type="match status" value="1"/>
</dbReference>
<dbReference type="InterPro" id="IPR010255">
    <property type="entry name" value="Haem_peroxidase_sf"/>
</dbReference>
<sequence length="254" mass="28937">MFFNLCPFSSNLKLKLEKLKGRAAFTLLGFILLSFTSLCYGDLQVGFYKEKCGFKEVELMVRKVITAQFFRDSTIVAALLRLHFHDCFVRVSIHTPRMSLDMLLLRSNSLLMAMSKGCDASILLDGNSIEKNALPNFSVRGFVVIDQAKFVVERACPGLVFGADIIAMAARDAVFLDLKEEEIQSVWPENQNHVSDILNQFLKYDVKERENKKWELKNCSRTKPRSFKQNRVDCESRMTKPSTLLGTTSWITSP</sequence>
<dbReference type="Gene3D" id="1.10.520.10">
    <property type="match status" value="1"/>
</dbReference>
<evidence type="ECO:0000256" key="10">
    <source>
        <dbReference type="PIRSR" id="PIRSR600823-4"/>
    </source>
</evidence>
<keyword evidence="3" id="KW-0575">Peroxidase</keyword>
<dbReference type="PRINTS" id="PR00461">
    <property type="entry name" value="PLPEROXIDASE"/>
</dbReference>
<keyword evidence="7" id="KW-0408">Iron</keyword>
<gene>
    <name evidence="14" type="ORF">NE237_025352</name>
</gene>
<dbReference type="GO" id="GO:0006979">
    <property type="term" value="P:response to oxidative stress"/>
    <property type="evidence" value="ECO:0007669"/>
    <property type="project" value="InterPro"/>
</dbReference>
<dbReference type="SUPFAM" id="SSF48113">
    <property type="entry name" value="Heme-dependent peroxidases"/>
    <property type="match status" value="1"/>
</dbReference>
<comment type="cofactor">
    <cofactor evidence="9">
        <name>Ca(2+)</name>
        <dbReference type="ChEBI" id="CHEBI:29108"/>
    </cofactor>
    <text evidence="9">Binds 2 calcium ions per subunit.</text>
</comment>
<comment type="cofactor">
    <cofactor evidence="2">
        <name>heme b</name>
        <dbReference type="ChEBI" id="CHEBI:60344"/>
    </cofactor>
</comment>
<dbReference type="Pfam" id="PF00141">
    <property type="entry name" value="peroxidase"/>
    <property type="match status" value="1"/>
</dbReference>
<dbReference type="EMBL" id="JAMYWD010000010">
    <property type="protein sequence ID" value="KAJ4958241.1"/>
    <property type="molecule type" value="Genomic_DNA"/>
</dbReference>
<evidence type="ECO:0000256" key="3">
    <source>
        <dbReference type="ARBA" id="ARBA00022559"/>
    </source>
</evidence>
<dbReference type="Proteomes" id="UP001141806">
    <property type="component" value="Unassembled WGS sequence"/>
</dbReference>
<reference evidence="14" key="1">
    <citation type="journal article" date="2023" name="Plant J.">
        <title>The genome of the king protea, Protea cynaroides.</title>
        <authorList>
            <person name="Chang J."/>
            <person name="Duong T.A."/>
            <person name="Schoeman C."/>
            <person name="Ma X."/>
            <person name="Roodt D."/>
            <person name="Barker N."/>
            <person name="Li Z."/>
            <person name="Van de Peer Y."/>
            <person name="Mizrachi E."/>
        </authorList>
    </citation>
    <scope>NUCLEOTIDE SEQUENCE</scope>
    <source>
        <tissue evidence="14">Young leaves</tissue>
    </source>
</reference>
<feature type="disulfide bond" evidence="11">
    <location>
        <begin position="52"/>
        <end position="156"/>
    </location>
</feature>
<feature type="domain" description="Plant heme peroxidase family profile" evidence="13">
    <location>
        <begin position="42"/>
        <end position="176"/>
    </location>
</feature>
<feature type="active site" description="Proton acceptor" evidence="8">
    <location>
        <position position="85"/>
    </location>
</feature>
<protein>
    <recommendedName>
        <fullName evidence="13">Plant heme peroxidase family profile domain-containing protein</fullName>
    </recommendedName>
</protein>
<feature type="disulfide bond" evidence="11">
    <location>
        <begin position="87"/>
        <end position="118"/>
    </location>
</feature>
<feature type="binding site" evidence="9">
    <location>
        <position position="119"/>
    </location>
    <ligand>
        <name>Ca(2+)</name>
        <dbReference type="ChEBI" id="CHEBI:29108"/>
        <label>1</label>
    </ligand>
</feature>
<dbReference type="GO" id="GO:0046872">
    <property type="term" value="F:metal ion binding"/>
    <property type="evidence" value="ECO:0007669"/>
    <property type="project" value="UniProtKB-KW"/>
</dbReference>
<dbReference type="GO" id="GO:0020037">
    <property type="term" value="F:heme binding"/>
    <property type="evidence" value="ECO:0007669"/>
    <property type="project" value="InterPro"/>
</dbReference>
<evidence type="ECO:0000256" key="1">
    <source>
        <dbReference type="ARBA" id="ARBA00000189"/>
    </source>
</evidence>
<dbReference type="InterPro" id="IPR000823">
    <property type="entry name" value="Peroxidase_pln"/>
</dbReference>
<dbReference type="InterPro" id="IPR019794">
    <property type="entry name" value="Peroxidases_AS"/>
</dbReference>
<evidence type="ECO:0000256" key="9">
    <source>
        <dbReference type="PIRSR" id="PIRSR600823-3"/>
    </source>
</evidence>
<dbReference type="GO" id="GO:0140825">
    <property type="term" value="F:lactoperoxidase activity"/>
    <property type="evidence" value="ECO:0007669"/>
    <property type="project" value="UniProtKB-EC"/>
</dbReference>
<evidence type="ECO:0000256" key="2">
    <source>
        <dbReference type="ARBA" id="ARBA00001970"/>
    </source>
</evidence>
<organism evidence="14 15">
    <name type="scientific">Protea cynaroides</name>
    <dbReference type="NCBI Taxonomy" id="273540"/>
    <lineage>
        <taxon>Eukaryota</taxon>
        <taxon>Viridiplantae</taxon>
        <taxon>Streptophyta</taxon>
        <taxon>Embryophyta</taxon>
        <taxon>Tracheophyta</taxon>
        <taxon>Spermatophyta</taxon>
        <taxon>Magnoliopsida</taxon>
        <taxon>Proteales</taxon>
        <taxon>Proteaceae</taxon>
        <taxon>Protea</taxon>
    </lineage>
</organism>
<feature type="site" description="Transition state stabilizer" evidence="10">
    <location>
        <position position="81"/>
    </location>
</feature>
<evidence type="ECO:0000256" key="5">
    <source>
        <dbReference type="ARBA" id="ARBA00022723"/>
    </source>
</evidence>
<dbReference type="InterPro" id="IPR002016">
    <property type="entry name" value="Haem_peroxidase"/>
</dbReference>
<feature type="binding site" evidence="9">
    <location>
        <position position="89"/>
    </location>
    <ligand>
        <name>Ca(2+)</name>
        <dbReference type="ChEBI" id="CHEBI:29108"/>
        <label>1</label>
    </ligand>
</feature>
<evidence type="ECO:0000259" key="13">
    <source>
        <dbReference type="PROSITE" id="PS50873"/>
    </source>
</evidence>
<dbReference type="OrthoDB" id="2113341at2759"/>